<evidence type="ECO:0000313" key="4">
    <source>
        <dbReference type="Proteomes" id="UP000515493"/>
    </source>
</evidence>
<dbReference type="AlphaFoldDB" id="A0A8E4EMB1"/>
<dbReference type="EMBL" id="LR824641">
    <property type="protein sequence ID" value="CAD0322096.1"/>
    <property type="molecule type" value="Genomic_DNA"/>
</dbReference>
<accession>A0A8E4EMB1</accession>
<protein>
    <submittedName>
        <fullName evidence="3">Uncharacterized protein</fullName>
    </submittedName>
</protein>
<dbReference type="GeneID" id="79388872"/>
<evidence type="ECO:0000256" key="1">
    <source>
        <dbReference type="SAM" id="MobiDB-lite"/>
    </source>
</evidence>
<dbReference type="Proteomes" id="UP000515493">
    <property type="component" value="Chromosome"/>
</dbReference>
<reference evidence="3 4" key="1">
    <citation type="submission" date="2020-07" db="EMBL/GenBank/DDBJ databases">
        <authorList>
            <person name="Teixeira M."/>
        </authorList>
    </citation>
    <scope>NUCLEOTIDE SEQUENCE [LARGE SCALE GENOMIC DNA]</scope>
    <source>
        <strain evidence="3">1</strain>
        <strain evidence="2">Xanthomonas sp. CPBF 367</strain>
    </source>
</reference>
<sequence length="166" mass="19216">MNYKQCARYLSQFGITLSRNERGAQKRWYTTTPAGNITQFSSLRHARNYWDLEAKQCAYQLARSRTLVLAAESLDERSRSEFNDWIDGIQHSLPDEMFKKNINTKLEHSTESWEFEAKRLAKIHGSIADATFTVLLKQARQERLDAFSPPNEGLQNGKLGQQCGWR</sequence>
<evidence type="ECO:0000313" key="3">
    <source>
        <dbReference type="EMBL" id="CAD1790191.1"/>
    </source>
</evidence>
<evidence type="ECO:0000313" key="2">
    <source>
        <dbReference type="EMBL" id="CAD0322096.1"/>
    </source>
</evidence>
<name>A0A8E4EMB1_9XANT</name>
<organism evidence="3 4">
    <name type="scientific">Xanthomonas euroxanthea</name>
    <dbReference type="NCBI Taxonomy" id="2259622"/>
    <lineage>
        <taxon>Bacteria</taxon>
        <taxon>Pseudomonadati</taxon>
        <taxon>Pseudomonadota</taxon>
        <taxon>Gammaproteobacteria</taxon>
        <taxon>Lysobacterales</taxon>
        <taxon>Lysobacteraceae</taxon>
        <taxon>Xanthomonas</taxon>
    </lineage>
</organism>
<proteinExistence type="predicted"/>
<dbReference type="KEGG" id="xeu:XSP_001544"/>
<feature type="region of interest" description="Disordered" evidence="1">
    <location>
        <begin position="146"/>
        <end position="166"/>
    </location>
</feature>
<dbReference type="RefSeq" id="WP_147421362.1">
    <property type="nucleotide sequence ID" value="NZ_LR861803.1"/>
</dbReference>
<dbReference type="EMBL" id="LR861803">
    <property type="protein sequence ID" value="CAD1790191.1"/>
    <property type="molecule type" value="Genomic_DNA"/>
</dbReference>
<gene>
    <name evidence="3" type="ORF">XSP_001544</name>
</gene>